<evidence type="ECO:0000256" key="2">
    <source>
        <dbReference type="ARBA" id="ARBA00006275"/>
    </source>
</evidence>
<comment type="similarity">
    <text evidence="2">Belongs to the SusD family.</text>
</comment>
<proteinExistence type="inferred from homology"/>
<dbReference type="InterPro" id="IPR012944">
    <property type="entry name" value="SusD_RagB_dom"/>
</dbReference>
<dbReference type="Pfam" id="PF07980">
    <property type="entry name" value="SusD_RagB"/>
    <property type="match status" value="1"/>
</dbReference>
<evidence type="ECO:0000256" key="1">
    <source>
        <dbReference type="ARBA" id="ARBA00004442"/>
    </source>
</evidence>
<protein>
    <submittedName>
        <fullName evidence="8">RagB/SusD family nutrient uptake outer membrane protein</fullName>
    </submittedName>
</protein>
<dbReference type="InterPro" id="IPR033985">
    <property type="entry name" value="SusD-like_N"/>
</dbReference>
<reference evidence="8 9" key="1">
    <citation type="submission" date="2020-08" db="EMBL/GenBank/DDBJ databases">
        <title>Genome public.</title>
        <authorList>
            <person name="Liu C."/>
            <person name="Sun Q."/>
        </authorList>
    </citation>
    <scope>NUCLEOTIDE SEQUENCE [LARGE SCALE GENOMIC DNA]</scope>
    <source>
        <strain evidence="8 9">M27</strain>
    </source>
</reference>
<evidence type="ECO:0000259" key="6">
    <source>
        <dbReference type="Pfam" id="PF07980"/>
    </source>
</evidence>
<keyword evidence="5" id="KW-0998">Cell outer membrane</keyword>
<keyword evidence="4" id="KW-0472">Membrane</keyword>
<sequence>MNKYFNKVSMYIICMSVFCGLTSCTDYLDKAPNSDIGWEEPYKNFKNFQGFTEELYNCIPLVSAHAYHNSFNLGEDVYWAPDITYPLAYCFDQGNYWAWSSGADAGTGWLGKGGDPANNDDRGKKGYLWSFAWYGIRKANIGLDNLDLLTDATSEERDLIAGQLYFFRGWFHFMLMQYWGGLPYIDTMLASDQVLRLPRLNYQDTAEKAAEDFQKAADLLPIDWDETTAGKATVGNNNLRINKIMALAYLGKNLLWAGSPLMNKESTGDASYNIELCRRAADAFAQALRLSESTKRYELADFSNYSGLFYTHNQNGQIPGLKEAIFMENLVMSTTRWRWNMVNNYRPKCIIASGVKVNPTANYVDYYGMQNGLPITDIEKKDLVSGYDPEYPWKNRDPRFYNDIVYDGVMCCLNSKGNMDEYTQYASLFTGGTYREGVKGAVTGYSITKFCPPLINDYDGYSENNCFVLSFMRLADVYLMYAEATAYGYGTPQSKANEYELSAVEAVDKIRARAGVEGIDDRYLGSTESFMSELRRERAVELAFEGHRFVDLRRWMLLLDSPYTLKKAVYFDRAPGNFDYDNPQEAHVMNLREEVLFERRYSQKHYWLPFSQSDVNMYPEFKQNPGW</sequence>
<dbReference type="InterPro" id="IPR011990">
    <property type="entry name" value="TPR-like_helical_dom_sf"/>
</dbReference>
<comment type="caution">
    <text evidence="8">The sequence shown here is derived from an EMBL/GenBank/DDBJ whole genome shotgun (WGS) entry which is preliminary data.</text>
</comment>
<organism evidence="8 9">
    <name type="scientific">Bacteroides difficilis</name>
    <dbReference type="NCBI Taxonomy" id="2763021"/>
    <lineage>
        <taxon>Bacteria</taxon>
        <taxon>Pseudomonadati</taxon>
        <taxon>Bacteroidota</taxon>
        <taxon>Bacteroidia</taxon>
        <taxon>Bacteroidales</taxon>
        <taxon>Bacteroidaceae</taxon>
        <taxon>Bacteroides</taxon>
    </lineage>
</organism>
<dbReference type="RefSeq" id="WP_186967322.1">
    <property type="nucleotide sequence ID" value="NZ_JACOOE010000005.1"/>
</dbReference>
<evidence type="ECO:0000256" key="5">
    <source>
        <dbReference type="ARBA" id="ARBA00023237"/>
    </source>
</evidence>
<comment type="subcellular location">
    <subcellularLocation>
        <location evidence="1">Cell outer membrane</location>
    </subcellularLocation>
</comment>
<dbReference type="SUPFAM" id="SSF48452">
    <property type="entry name" value="TPR-like"/>
    <property type="match status" value="1"/>
</dbReference>
<gene>
    <name evidence="8" type="ORF">H8S67_11085</name>
</gene>
<name>A0ABR7CBQ6_9BACE</name>
<evidence type="ECO:0000313" key="8">
    <source>
        <dbReference type="EMBL" id="MBC5605210.1"/>
    </source>
</evidence>
<keyword evidence="3" id="KW-0732">Signal</keyword>
<evidence type="ECO:0000256" key="4">
    <source>
        <dbReference type="ARBA" id="ARBA00023136"/>
    </source>
</evidence>
<feature type="domain" description="RagB/SusD" evidence="6">
    <location>
        <begin position="322"/>
        <end position="627"/>
    </location>
</feature>
<keyword evidence="9" id="KW-1185">Reference proteome</keyword>
<evidence type="ECO:0000259" key="7">
    <source>
        <dbReference type="Pfam" id="PF14322"/>
    </source>
</evidence>
<feature type="domain" description="SusD-like N-terminal" evidence="7">
    <location>
        <begin position="123"/>
        <end position="229"/>
    </location>
</feature>
<dbReference type="PROSITE" id="PS51257">
    <property type="entry name" value="PROKAR_LIPOPROTEIN"/>
    <property type="match status" value="1"/>
</dbReference>
<accession>A0ABR7CBQ6</accession>
<dbReference type="EMBL" id="JACOOE010000005">
    <property type="protein sequence ID" value="MBC5605210.1"/>
    <property type="molecule type" value="Genomic_DNA"/>
</dbReference>
<evidence type="ECO:0000256" key="3">
    <source>
        <dbReference type="ARBA" id="ARBA00022729"/>
    </source>
</evidence>
<dbReference type="Pfam" id="PF14322">
    <property type="entry name" value="SusD-like_3"/>
    <property type="match status" value="1"/>
</dbReference>
<evidence type="ECO:0000313" key="9">
    <source>
        <dbReference type="Proteomes" id="UP000600600"/>
    </source>
</evidence>
<dbReference type="Proteomes" id="UP000600600">
    <property type="component" value="Unassembled WGS sequence"/>
</dbReference>
<dbReference type="Gene3D" id="1.25.40.390">
    <property type="match status" value="1"/>
</dbReference>